<feature type="region of interest" description="Disordered" evidence="1">
    <location>
        <begin position="24"/>
        <end position="45"/>
    </location>
</feature>
<evidence type="ECO:0000313" key="4">
    <source>
        <dbReference type="EMBL" id="OZG53570.1"/>
    </source>
</evidence>
<feature type="domain" description="BIG2" evidence="3">
    <location>
        <begin position="561"/>
        <end position="641"/>
    </location>
</feature>
<dbReference type="Pfam" id="PF02368">
    <property type="entry name" value="Big_2"/>
    <property type="match status" value="15"/>
</dbReference>
<protein>
    <submittedName>
        <fullName evidence="4">Bacterial Ig-like domain (Group 2)</fullName>
    </submittedName>
</protein>
<accession>A0A261F377</accession>
<evidence type="ECO:0000259" key="2">
    <source>
        <dbReference type="SMART" id="SM00409"/>
    </source>
</evidence>
<proteinExistence type="predicted"/>
<dbReference type="InterPro" id="IPR003343">
    <property type="entry name" value="Big_2"/>
</dbReference>
<feature type="domain" description="BIG2" evidence="3">
    <location>
        <begin position="826"/>
        <end position="902"/>
    </location>
</feature>
<feature type="domain" description="BIG2" evidence="3">
    <location>
        <begin position="377"/>
        <end position="454"/>
    </location>
</feature>
<evidence type="ECO:0000256" key="1">
    <source>
        <dbReference type="SAM" id="MobiDB-lite"/>
    </source>
</evidence>
<gene>
    <name evidence="4" type="ORF">PSRA_0017</name>
</gene>
<feature type="domain" description="BIG2" evidence="3">
    <location>
        <begin position="1264"/>
        <end position="1339"/>
    </location>
</feature>
<dbReference type="InterPro" id="IPR043708">
    <property type="entry name" value="DUF5648"/>
</dbReference>
<feature type="domain" description="BIG2" evidence="3">
    <location>
        <begin position="913"/>
        <end position="990"/>
    </location>
</feature>
<comment type="caution">
    <text evidence="4">The sequence shown here is derived from an EMBL/GenBank/DDBJ whole genome shotgun (WGS) entry which is preliminary data.</text>
</comment>
<feature type="domain" description="BIG2" evidence="3">
    <location>
        <begin position="739"/>
        <end position="816"/>
    </location>
</feature>
<dbReference type="Gene3D" id="2.60.40.1080">
    <property type="match status" value="16"/>
</dbReference>
<reference evidence="4 5" key="1">
    <citation type="journal article" date="2017" name="BMC Genomics">
        <title>Comparative genomic and phylogenomic analyses of the Bifidobacteriaceae family.</title>
        <authorList>
            <person name="Lugli G.A."/>
            <person name="Milani C."/>
            <person name="Turroni F."/>
            <person name="Duranti S."/>
            <person name="Mancabelli L."/>
            <person name="Mangifesta M."/>
            <person name="Ferrario C."/>
            <person name="Modesto M."/>
            <person name="Mattarelli P."/>
            <person name="Jiri K."/>
            <person name="van Sinderen D."/>
            <person name="Ventura M."/>
        </authorList>
    </citation>
    <scope>NUCLEOTIDE SEQUENCE [LARGE SCALE GENOMIC DNA]</scope>
    <source>
        <strain evidence="4 5">DSM 24742</strain>
    </source>
</reference>
<dbReference type="SUPFAM" id="SSF49373">
    <property type="entry name" value="Invasin/intimin cell-adhesion fragments"/>
    <property type="match status" value="15"/>
</dbReference>
<dbReference type="InterPro" id="IPR045197">
    <property type="entry name" value="NUP210-like"/>
</dbReference>
<feature type="domain" description="Immunoglobulin" evidence="2">
    <location>
        <begin position="921"/>
        <end position="993"/>
    </location>
</feature>
<feature type="domain" description="BIG2" evidence="3">
    <location>
        <begin position="189"/>
        <end position="282"/>
    </location>
</feature>
<feature type="domain" description="BIG2" evidence="3">
    <location>
        <begin position="1001"/>
        <end position="1078"/>
    </location>
</feature>
<sequence length="1664" mass="168199">MNPREAFESLPHSAQGVTLENAALPKQRIRGPVAPRPDPSGARAPVRPLTPAYLLFERAWMIREIANTRGGVRRKAIGLLASAAMLFTGGIVATSTPSIAFASDTNSSSSANVSSIELNATELDLNIKSTFPLYASQSTGVTFSSSDENIATVDSTGRIGGIGVGTAVIRATASDGVYSTCIVHVRDLSYEGITVIGTGKYSTTVGQSVDVRAYIGTPDLTNPWVTWTSDDETVAKLENPSGWYAVPESNGEYAENTIVATGVGTTTLHVSNGKETADITVTVTGDGQTAVSGVTMADGDQTLQTGAGKQLSATVAPSDASNTAVSWRSSDPTTVYVDGNGYITALKPGSATIYACAGGKNSSITVTVPAFSGTQTPVSALTISGDGHSVDADATLQLTAAATPSNATDKAVTWYSSDSTIAYVDANGLVTGIQPGSATITAVSASNVTASYDVTVTGTGHIDPNPVQSVTLSKDSLSVVEGGSDALAATVTPSDASNQKITWTSADPSIATVYASTGAVRGVKAGTTTVTATAPSGASATATVKVTSKDAVAATSVTFTADSAVTLDQWGGATLTLTEGGSHKVGATVSPENTTDKTLMWTSSNPTVASVSADGTVTGNMAGYASVYAKCGGVSGYLFVVVNSTSGAVPVNGVEFEGDSAVQLNEGETHTYKTVIYPPDASNKTVTWKSSDPSVATVDANGTVTAVKAGTATITATSNNGEIKKGTVYVLHDSTKDVAVDSIALSPATQQIAVGATGTLSASYSPSNATVTDAAWSSAAPSVAFVDSDGTVRGIKAGSTTITLTAGGKTGTAVVTVGGGSTPTVDVTSVTLDASSLSLTEGDTQTLTATVLPTNATNKSLTWTSSDPSVATVSRGVVTAVKAGAATITARSANGKTATAAVTVTPKEPQRVPVTIVSLTPNPLALTEGTSGQLKAAVLPTNATDQTLTWTSSDPSVATVDANGTVTAVKAGTATVTATASNGVKGEATVIVTAKTPEIVDVASVTLTPNPLALTTGKAGTLTAVVLPVNATDKTLTWASSDPSVATVDANGLVTAVKAGTATVTATASNGVKGEATVTVTDPTPITVPVINVVLTPNPMTLTEGASGTLSTLVLPVNATDQTLTWASSDPSVATVDANGLVTAVKAGTATVTATATSGVKGEASIIVTAKTPETVDVTSVTLMPSSLSLTEGENGTLRAIVLPTNATDKTLTWESKNPSVATVDANGTVTAIKEGTTTITATASNKVAGAAIVTVTAAQTDIPVTAVTLAPLSLVEGETGQIKATVTPSNATDQTLTWESKNPSVATVDANGTVIAIKEGTAIVTATASNGIAGATAVTVKPKPAETVDVDQVTVSPTTLNLTEGETGQLQTTVTPSNATDPSLTWTSLNPDAATVDQNGKVTAVKAGVAEIRATSVSNPTIMGRAVVTVAPASSIDVPVTGIVVTPVSQSVEVGSSVTISATALPTNATDKSITWSTGSDTVTLVDNGDGTVTVTGVKPGQAQVTAKSSNGVTSSAFVTVTEKVATTQTMYRLYNPNSSEHLFTADLNERAKLVGVGWNDEGEAWQSPKTGVPVYRVYNPNTGEHHYTKDFGELAHLVPLGWKDEGVCWYSAPESTGIPVYRLYNPNATANSHHYTVSKQERDTLLSFGWTDEGIGWYAVAE</sequence>
<feature type="domain" description="Immunoglobulin" evidence="2">
    <location>
        <begin position="1448"/>
        <end position="1523"/>
    </location>
</feature>
<dbReference type="PANTHER" id="PTHR23019:SF0">
    <property type="entry name" value="NUCLEAR PORE MEMBRANE GLYCOPROTEIN 210"/>
    <property type="match status" value="1"/>
</dbReference>
<feature type="domain" description="BIG2" evidence="3">
    <location>
        <begin position="290"/>
        <end position="367"/>
    </location>
</feature>
<feature type="domain" description="BIG2" evidence="3">
    <location>
        <begin position="650"/>
        <end position="728"/>
    </location>
</feature>
<name>A0A261F377_9BIFI</name>
<dbReference type="InterPro" id="IPR008964">
    <property type="entry name" value="Invasin/intimin_cell_adhesion"/>
</dbReference>
<feature type="domain" description="BIG2" evidence="3">
    <location>
        <begin position="1177"/>
        <end position="1254"/>
    </location>
</feature>
<feature type="domain" description="BIG2" evidence="3">
    <location>
        <begin position="466"/>
        <end position="544"/>
    </location>
</feature>
<feature type="domain" description="Immunoglobulin" evidence="2">
    <location>
        <begin position="834"/>
        <end position="905"/>
    </location>
</feature>
<dbReference type="EMBL" id="MWWR01000001">
    <property type="protein sequence ID" value="OZG53570.1"/>
    <property type="molecule type" value="Genomic_DNA"/>
</dbReference>
<organism evidence="4 5">
    <name type="scientific">Pseudoscardovia radai</name>
    <dbReference type="NCBI Taxonomy" id="987066"/>
    <lineage>
        <taxon>Bacteria</taxon>
        <taxon>Bacillati</taxon>
        <taxon>Actinomycetota</taxon>
        <taxon>Actinomycetes</taxon>
        <taxon>Bifidobacteriales</taxon>
        <taxon>Bifidobacteriaceae</taxon>
        <taxon>Pseudoscardovia</taxon>
    </lineage>
</organism>
<keyword evidence="5" id="KW-1185">Reference proteome</keyword>
<dbReference type="SMART" id="SM00635">
    <property type="entry name" value="BID_2"/>
    <property type="match status" value="16"/>
</dbReference>
<dbReference type="SMART" id="SM00409">
    <property type="entry name" value="IG"/>
    <property type="match status" value="5"/>
</dbReference>
<dbReference type="Proteomes" id="UP000216725">
    <property type="component" value="Unassembled WGS sequence"/>
</dbReference>
<dbReference type="Pfam" id="PF18885">
    <property type="entry name" value="DUF5648"/>
    <property type="match status" value="1"/>
</dbReference>
<feature type="domain" description="BIG2" evidence="3">
    <location>
        <begin position="1089"/>
        <end position="1166"/>
    </location>
</feature>
<feature type="domain" description="BIG2" evidence="3">
    <location>
        <begin position="1440"/>
        <end position="1520"/>
    </location>
</feature>
<feature type="domain" description="BIG2" evidence="3">
    <location>
        <begin position="112"/>
        <end position="183"/>
    </location>
</feature>
<feature type="domain" description="Immunoglobulin" evidence="2">
    <location>
        <begin position="198"/>
        <end position="369"/>
    </location>
</feature>
<dbReference type="PANTHER" id="PTHR23019">
    <property type="entry name" value="NUCLEAR PORE MEMBRANE GLYCOPROTEIN GP210-RELATED"/>
    <property type="match status" value="1"/>
</dbReference>
<evidence type="ECO:0000259" key="3">
    <source>
        <dbReference type="SMART" id="SM00635"/>
    </source>
</evidence>
<evidence type="ECO:0000313" key="5">
    <source>
        <dbReference type="Proteomes" id="UP000216725"/>
    </source>
</evidence>
<feature type="domain" description="Immunoglobulin" evidence="2">
    <location>
        <begin position="1185"/>
        <end position="1257"/>
    </location>
</feature>
<feature type="domain" description="BIG2" evidence="3">
    <location>
        <begin position="1350"/>
        <end position="1427"/>
    </location>
</feature>
<dbReference type="InterPro" id="IPR003599">
    <property type="entry name" value="Ig_sub"/>
</dbReference>